<comment type="subcellular location">
    <subcellularLocation>
        <location evidence="1">Cell membrane</location>
        <topology evidence="1">Multi-pass membrane protein</topology>
    </subcellularLocation>
</comment>
<name>A0ABX0IZS3_9BACL</name>
<dbReference type="GO" id="GO:0016746">
    <property type="term" value="F:acyltransferase activity"/>
    <property type="evidence" value="ECO:0007669"/>
    <property type="project" value="UniProtKB-KW"/>
</dbReference>
<evidence type="ECO:0000256" key="7">
    <source>
        <dbReference type="SAM" id="Phobius"/>
    </source>
</evidence>
<evidence type="ECO:0000259" key="8">
    <source>
        <dbReference type="Pfam" id="PF01757"/>
    </source>
</evidence>
<reference evidence="9" key="1">
    <citation type="submission" date="2020-03" db="EMBL/GenBank/DDBJ databases">
        <title>Draft sequencing of Paenibacilllus sp. S3N08.</title>
        <authorList>
            <person name="Kim D.-U."/>
        </authorList>
    </citation>
    <scope>NUCLEOTIDE SEQUENCE</scope>
    <source>
        <strain evidence="9">S3N08</strain>
    </source>
</reference>
<feature type="transmembrane region" description="Helical" evidence="7">
    <location>
        <begin position="248"/>
        <end position="266"/>
    </location>
</feature>
<keyword evidence="4 7" id="KW-0812">Transmembrane</keyword>
<evidence type="ECO:0000256" key="6">
    <source>
        <dbReference type="ARBA" id="ARBA00023136"/>
    </source>
</evidence>
<evidence type="ECO:0000313" key="9">
    <source>
        <dbReference type="EMBL" id="NHN29387.1"/>
    </source>
</evidence>
<evidence type="ECO:0000256" key="1">
    <source>
        <dbReference type="ARBA" id="ARBA00004651"/>
    </source>
</evidence>
<feature type="domain" description="Acyltransferase 3" evidence="8">
    <location>
        <begin position="39"/>
        <end position="357"/>
    </location>
</feature>
<evidence type="ECO:0000256" key="4">
    <source>
        <dbReference type="ARBA" id="ARBA00022692"/>
    </source>
</evidence>
<feature type="transmembrane region" description="Helical" evidence="7">
    <location>
        <begin position="64"/>
        <end position="83"/>
    </location>
</feature>
<keyword evidence="5 7" id="KW-1133">Transmembrane helix</keyword>
<dbReference type="Pfam" id="PF01757">
    <property type="entry name" value="Acyl_transf_3"/>
    <property type="match status" value="1"/>
</dbReference>
<sequence>MEAKAIGKPNDQITNKPNDKAEVTQAKGIQAKIINELFLLRAIACLSIVLLHCIHRIYGNDTLTIQMVTLLMTFGTPTFVFISEFILSHSYPHTIPKDFWGKRLSYILVPYVLFGIFYAGMKAVEASLATAAPLAQTFAELSLRHVLIGDYHGYFILIIFQFYCLHRLFQVYLKRYSARLVLSISLVINLAYLAFFNFTEPMNIPYGDYIWSKLYWVPCVGWLFYFTLAYYCGRNYEAFKEGVRRNGLWILVFLLVASSVPLYLLQQGILVDISSKRVDMLFFTVAMSLFLFYIGLRLQEIPRWMLTISRYSFGIYLFHPLYLAVMVLVVRKVPFLDGTVAGVIVLLLGSTLGSIVTLHLLNKWSWGPYFAGRVGKGSTEMGSKEPKPLKLLPNIAND</sequence>
<keyword evidence="9" id="KW-0808">Transferase</keyword>
<feature type="transmembrane region" description="Helical" evidence="7">
    <location>
        <begin position="37"/>
        <end position="58"/>
    </location>
</feature>
<feature type="transmembrane region" description="Helical" evidence="7">
    <location>
        <begin position="308"/>
        <end position="329"/>
    </location>
</feature>
<dbReference type="EMBL" id="JAAOIW010000002">
    <property type="protein sequence ID" value="NHN29387.1"/>
    <property type="molecule type" value="Genomic_DNA"/>
</dbReference>
<evidence type="ECO:0000256" key="3">
    <source>
        <dbReference type="ARBA" id="ARBA00022475"/>
    </source>
</evidence>
<keyword evidence="6 7" id="KW-0472">Membrane</keyword>
<protein>
    <submittedName>
        <fullName evidence="9">Acyltransferase family protein</fullName>
    </submittedName>
</protein>
<comment type="similarity">
    <text evidence="2">Belongs to the acyltransferase 3 family.</text>
</comment>
<comment type="caution">
    <text evidence="9">The sequence shown here is derived from an EMBL/GenBank/DDBJ whole genome shotgun (WGS) entry which is preliminary data.</text>
</comment>
<evidence type="ECO:0000256" key="2">
    <source>
        <dbReference type="ARBA" id="ARBA00007400"/>
    </source>
</evidence>
<keyword evidence="9" id="KW-0012">Acyltransferase</keyword>
<accession>A0ABX0IZS3</accession>
<dbReference type="PANTHER" id="PTHR40074">
    <property type="entry name" value="O-ACETYLTRANSFERASE WECH"/>
    <property type="match status" value="1"/>
</dbReference>
<dbReference type="InterPro" id="IPR002656">
    <property type="entry name" value="Acyl_transf_3_dom"/>
</dbReference>
<dbReference type="Proteomes" id="UP001165962">
    <property type="component" value="Unassembled WGS sequence"/>
</dbReference>
<evidence type="ECO:0000313" key="10">
    <source>
        <dbReference type="Proteomes" id="UP001165962"/>
    </source>
</evidence>
<dbReference type="PANTHER" id="PTHR40074:SF2">
    <property type="entry name" value="O-ACETYLTRANSFERASE WECH"/>
    <property type="match status" value="1"/>
</dbReference>
<feature type="transmembrane region" description="Helical" evidence="7">
    <location>
        <begin position="104"/>
        <end position="121"/>
    </location>
</feature>
<keyword evidence="3" id="KW-1003">Cell membrane</keyword>
<evidence type="ECO:0000256" key="5">
    <source>
        <dbReference type="ARBA" id="ARBA00022989"/>
    </source>
</evidence>
<feature type="transmembrane region" description="Helical" evidence="7">
    <location>
        <begin position="151"/>
        <end position="169"/>
    </location>
</feature>
<dbReference type="RefSeq" id="WP_166147297.1">
    <property type="nucleotide sequence ID" value="NZ_JAAOIW010000002.1"/>
</dbReference>
<feature type="transmembrane region" description="Helical" evidence="7">
    <location>
        <begin position="278"/>
        <end position="296"/>
    </location>
</feature>
<feature type="transmembrane region" description="Helical" evidence="7">
    <location>
        <begin position="215"/>
        <end position="236"/>
    </location>
</feature>
<proteinExistence type="inferred from homology"/>
<keyword evidence="10" id="KW-1185">Reference proteome</keyword>
<feature type="transmembrane region" description="Helical" evidence="7">
    <location>
        <begin position="176"/>
        <end position="195"/>
    </location>
</feature>
<feature type="transmembrane region" description="Helical" evidence="7">
    <location>
        <begin position="341"/>
        <end position="361"/>
    </location>
</feature>
<organism evidence="9 10">
    <name type="scientific">Paenibacillus agricola</name>
    <dbReference type="NCBI Taxonomy" id="2716264"/>
    <lineage>
        <taxon>Bacteria</taxon>
        <taxon>Bacillati</taxon>
        <taxon>Bacillota</taxon>
        <taxon>Bacilli</taxon>
        <taxon>Bacillales</taxon>
        <taxon>Paenibacillaceae</taxon>
        <taxon>Paenibacillus</taxon>
    </lineage>
</organism>
<gene>
    <name evidence="9" type="ORF">G9U52_06030</name>
</gene>